<organism evidence="1 2">
    <name type="scientific">Microcystis aeruginosa PCC 9443</name>
    <dbReference type="NCBI Taxonomy" id="1160281"/>
    <lineage>
        <taxon>Bacteria</taxon>
        <taxon>Bacillati</taxon>
        <taxon>Cyanobacteriota</taxon>
        <taxon>Cyanophyceae</taxon>
        <taxon>Oscillatoriophycideae</taxon>
        <taxon>Chroococcales</taxon>
        <taxon>Microcystaceae</taxon>
        <taxon>Microcystis</taxon>
    </lineage>
</organism>
<comment type="caution">
    <text evidence="1">The sequence shown here is derived from an EMBL/GenBank/DDBJ whole genome shotgun (WGS) entry which is preliminary data.</text>
</comment>
<name>I4G932_MICAE</name>
<dbReference type="HOGENOM" id="CLU_139003_0_0_3"/>
<dbReference type="Pfam" id="PF05973">
    <property type="entry name" value="Gp49"/>
    <property type="match status" value="1"/>
</dbReference>
<gene>
    <name evidence="1" type="ORF">MICAC_5610001</name>
</gene>
<dbReference type="RefSeq" id="WP_002771185.1">
    <property type="nucleotide sequence ID" value="NZ_HE973010.1"/>
</dbReference>
<proteinExistence type="predicted"/>
<dbReference type="AlphaFoldDB" id="I4G932"/>
<evidence type="ECO:0008006" key="3">
    <source>
        <dbReference type="Google" id="ProtNLM"/>
    </source>
</evidence>
<evidence type="ECO:0000313" key="2">
    <source>
        <dbReference type="Proteomes" id="UP000003480"/>
    </source>
</evidence>
<evidence type="ECO:0000313" key="1">
    <source>
        <dbReference type="EMBL" id="CCI04443.1"/>
    </source>
</evidence>
<dbReference type="EMBL" id="CAIJ01000514">
    <property type="protein sequence ID" value="CCI04443.1"/>
    <property type="molecule type" value="Genomic_DNA"/>
</dbReference>
<dbReference type="InterPro" id="IPR009241">
    <property type="entry name" value="HigB-like"/>
</dbReference>
<reference evidence="1 2" key="1">
    <citation type="submission" date="2012-04" db="EMBL/GenBank/DDBJ databases">
        <authorList>
            <person name="Genoscope - CEA"/>
        </authorList>
    </citation>
    <scope>NUCLEOTIDE SEQUENCE [LARGE SCALE GENOMIC DNA]</scope>
    <source>
        <strain evidence="1 2">9443</strain>
    </source>
</reference>
<accession>I4G932</accession>
<sequence length="126" mass="14431">MASNQDLKELIFVASAKKALQEFPLQVRRDIGFALYQVQQGKTTRNSKPLKGFGGAGVLEIIEDYDGDTYRAVYTVKFENVLYILHCFQKKSKKGKATPKEDIDLIKQRLKLAEISYQEWLKNQGE</sequence>
<protein>
    <recommendedName>
        <fullName evidence="3">Addiction module toxin RelE</fullName>
    </recommendedName>
</protein>
<dbReference type="Proteomes" id="UP000003480">
    <property type="component" value="Unassembled WGS sequence"/>
</dbReference>